<sequence>MPGKYYIYIPFDTKNVTQLQDAALKWRENRLTYRNDSPDGKTPNLIRHGIHKIPEKIRESPDQYTLYILAHCNTTTISNINYVWVRERETLSFSKYPSPLKTPKNPASIPVWCWSIWRARCRIWR</sequence>
<evidence type="ECO:0000313" key="2">
    <source>
        <dbReference type="Proteomes" id="UP000003973"/>
    </source>
</evidence>
<proteinExistence type="predicted"/>
<name>T5LSV3_9BURK</name>
<dbReference type="EMBL" id="ACDP02000026">
    <property type="protein sequence ID" value="EQM95134.1"/>
    <property type="molecule type" value="Genomic_DNA"/>
</dbReference>
<evidence type="ECO:0000313" key="1">
    <source>
        <dbReference type="EMBL" id="EQM95134.1"/>
    </source>
</evidence>
<comment type="caution">
    <text evidence="1">The sequence shown here is derived from an EMBL/GenBank/DDBJ whole genome shotgun (WGS) entry which is preliminary data.</text>
</comment>
<accession>T5LSV3</accession>
<organism evidence="1 2">
    <name type="scientific">Oxalobacter paraformigenes</name>
    <dbReference type="NCBI Taxonomy" id="556268"/>
    <lineage>
        <taxon>Bacteria</taxon>
        <taxon>Pseudomonadati</taxon>
        <taxon>Pseudomonadota</taxon>
        <taxon>Betaproteobacteria</taxon>
        <taxon>Burkholderiales</taxon>
        <taxon>Oxalobacteraceae</taxon>
        <taxon>Oxalobacter</taxon>
    </lineage>
</organism>
<keyword evidence="2" id="KW-1185">Reference proteome</keyword>
<protein>
    <submittedName>
        <fullName evidence="1">Uncharacterized protein</fullName>
    </submittedName>
</protein>
<dbReference type="HOGENOM" id="CLU_1990423_0_0_4"/>
<reference evidence="1" key="1">
    <citation type="submission" date="2011-10" db="EMBL/GenBank/DDBJ databases">
        <title>The Genome Sequence of Oxalobacter formigenes HOxBLS.</title>
        <authorList>
            <consortium name="The Broad Institute Genome Sequencing Platform"/>
            <person name="Earl A."/>
            <person name="Ward D."/>
            <person name="Feldgarden M."/>
            <person name="Gevers D."/>
            <person name="Allison M.J."/>
            <person name="Humphrey S."/>
            <person name="Young S.K."/>
            <person name="Zeng Q."/>
            <person name="Gargeya S."/>
            <person name="Fitzgerald M."/>
            <person name="Haas B."/>
            <person name="Abouelleil A."/>
            <person name="Alvarado L."/>
            <person name="Arachchi H.M."/>
            <person name="Berlin A."/>
            <person name="Brown A."/>
            <person name="Chapman S.B."/>
            <person name="Chen Z."/>
            <person name="Dunbar C."/>
            <person name="Freedman E."/>
            <person name="Gearin G."/>
            <person name="Goldberg J."/>
            <person name="Griggs A."/>
            <person name="Gujja S."/>
            <person name="Heiman D."/>
            <person name="Howarth C."/>
            <person name="Larson L."/>
            <person name="Lui A."/>
            <person name="MacDonald P.J.P."/>
            <person name="Montmayeur A."/>
            <person name="Murphy C."/>
            <person name="Neiman D."/>
            <person name="Pearson M."/>
            <person name="Priest M."/>
            <person name="Roberts A."/>
            <person name="Saif S."/>
            <person name="Shea T."/>
            <person name="Shenoy N."/>
            <person name="Sisk P."/>
            <person name="Stolte C."/>
            <person name="Sykes S."/>
            <person name="Wortman J."/>
            <person name="Nusbaum C."/>
            <person name="Birren B."/>
        </authorList>
    </citation>
    <scope>NUCLEOTIDE SEQUENCE [LARGE SCALE GENOMIC DNA]</scope>
    <source>
        <strain evidence="1">HOxBLS</strain>
    </source>
</reference>
<dbReference type="AlphaFoldDB" id="T5LSV3"/>
<gene>
    <name evidence="1" type="ORF">OFAG_02297</name>
</gene>
<dbReference type="Proteomes" id="UP000003973">
    <property type="component" value="Unassembled WGS sequence"/>
</dbReference>